<proteinExistence type="predicted"/>
<gene>
    <name evidence="1" type="ORF">HPB47_025543</name>
</gene>
<comment type="caution">
    <text evidence="1">The sequence shown here is derived from an EMBL/GenBank/DDBJ whole genome shotgun (WGS) entry which is preliminary data.</text>
</comment>
<name>A0AC60Q160_IXOPE</name>
<protein>
    <submittedName>
        <fullName evidence="1">Uncharacterized protein</fullName>
    </submittedName>
</protein>
<organism evidence="1 2">
    <name type="scientific">Ixodes persulcatus</name>
    <name type="common">Taiga tick</name>
    <dbReference type="NCBI Taxonomy" id="34615"/>
    <lineage>
        <taxon>Eukaryota</taxon>
        <taxon>Metazoa</taxon>
        <taxon>Ecdysozoa</taxon>
        <taxon>Arthropoda</taxon>
        <taxon>Chelicerata</taxon>
        <taxon>Arachnida</taxon>
        <taxon>Acari</taxon>
        <taxon>Parasitiformes</taxon>
        <taxon>Ixodida</taxon>
        <taxon>Ixodoidea</taxon>
        <taxon>Ixodidae</taxon>
        <taxon>Ixodinae</taxon>
        <taxon>Ixodes</taxon>
    </lineage>
</organism>
<accession>A0AC60Q160</accession>
<sequence length="310" mass="33062">MKLSFATVALVAALLLVSASQTDATKEHIFLPFHWAGNIVKDAAQYMVAFKLSIATKLLAMITGNRSFRASIEYDSRLEKYQEAPAASGLLYQPAPSVAPRPDPLQVEKDFKVDWFPGFKFPHMHLPKISLPHPHLPSFPKSQQPSAPAVFSIPKFASGYINGGFKIGHGVPANGAVGGQSLQATGPVGLPVAPIVVGTTVLPVTGADSLTKRSVSNSTMGTYFAFIQSNDEGECIARMVCSMAAEPHAFGLYGKKVVRFFDAVKPSKESPASVYKEAARAGHSGLSCSAKYSGCKVDPKHLAHIGSSEF</sequence>
<evidence type="ECO:0000313" key="2">
    <source>
        <dbReference type="Proteomes" id="UP000805193"/>
    </source>
</evidence>
<dbReference type="Proteomes" id="UP000805193">
    <property type="component" value="Unassembled WGS sequence"/>
</dbReference>
<keyword evidence="2" id="KW-1185">Reference proteome</keyword>
<evidence type="ECO:0000313" key="1">
    <source>
        <dbReference type="EMBL" id="KAG0427403.1"/>
    </source>
</evidence>
<reference evidence="1 2" key="1">
    <citation type="journal article" date="2020" name="Cell">
        <title>Large-Scale Comparative Analyses of Tick Genomes Elucidate Their Genetic Diversity and Vector Capacities.</title>
        <authorList>
            <consortium name="Tick Genome and Microbiome Consortium (TIGMIC)"/>
            <person name="Jia N."/>
            <person name="Wang J."/>
            <person name="Shi W."/>
            <person name="Du L."/>
            <person name="Sun Y."/>
            <person name="Zhan W."/>
            <person name="Jiang J.F."/>
            <person name="Wang Q."/>
            <person name="Zhang B."/>
            <person name="Ji P."/>
            <person name="Bell-Sakyi L."/>
            <person name="Cui X.M."/>
            <person name="Yuan T.T."/>
            <person name="Jiang B.G."/>
            <person name="Yang W.F."/>
            <person name="Lam T.T."/>
            <person name="Chang Q.C."/>
            <person name="Ding S.J."/>
            <person name="Wang X.J."/>
            <person name="Zhu J.G."/>
            <person name="Ruan X.D."/>
            <person name="Zhao L."/>
            <person name="Wei J.T."/>
            <person name="Ye R.Z."/>
            <person name="Que T.C."/>
            <person name="Du C.H."/>
            <person name="Zhou Y.H."/>
            <person name="Cheng J.X."/>
            <person name="Dai P.F."/>
            <person name="Guo W.B."/>
            <person name="Han X.H."/>
            <person name="Huang E.J."/>
            <person name="Li L.F."/>
            <person name="Wei W."/>
            <person name="Gao Y.C."/>
            <person name="Liu J.Z."/>
            <person name="Shao H.Z."/>
            <person name="Wang X."/>
            <person name="Wang C.C."/>
            <person name="Yang T.C."/>
            <person name="Huo Q.B."/>
            <person name="Li W."/>
            <person name="Chen H.Y."/>
            <person name="Chen S.E."/>
            <person name="Zhou L.G."/>
            <person name="Ni X.B."/>
            <person name="Tian J.H."/>
            <person name="Sheng Y."/>
            <person name="Liu T."/>
            <person name="Pan Y.S."/>
            <person name="Xia L.Y."/>
            <person name="Li J."/>
            <person name="Zhao F."/>
            <person name="Cao W.C."/>
        </authorList>
    </citation>
    <scope>NUCLEOTIDE SEQUENCE [LARGE SCALE GENOMIC DNA]</scope>
    <source>
        <strain evidence="1">Iper-2018</strain>
    </source>
</reference>
<dbReference type="EMBL" id="JABSTQ010009629">
    <property type="protein sequence ID" value="KAG0427403.1"/>
    <property type="molecule type" value="Genomic_DNA"/>
</dbReference>